<organism evidence="2 3">
    <name type="scientific">Streptomyces siderophoricus</name>
    <dbReference type="NCBI Taxonomy" id="2802281"/>
    <lineage>
        <taxon>Bacteria</taxon>
        <taxon>Bacillati</taxon>
        <taxon>Actinomycetota</taxon>
        <taxon>Actinomycetes</taxon>
        <taxon>Kitasatosporales</taxon>
        <taxon>Streptomycetaceae</taxon>
        <taxon>Streptomyces</taxon>
    </lineage>
</organism>
<keyword evidence="3" id="KW-1185">Reference proteome</keyword>
<evidence type="ECO:0000313" key="2">
    <source>
        <dbReference type="EMBL" id="MBL1089329.1"/>
    </source>
</evidence>
<proteinExistence type="predicted"/>
<sequence>MGRTKETTGRARGDAGLEHRGRAEKAMGKVKQAVEKGRHTLKH</sequence>
<protein>
    <submittedName>
        <fullName evidence="2">CsbD family protein</fullName>
    </submittedName>
</protein>
<dbReference type="Proteomes" id="UP000629371">
    <property type="component" value="Unassembled WGS sequence"/>
</dbReference>
<evidence type="ECO:0000313" key="3">
    <source>
        <dbReference type="Proteomes" id="UP000629371"/>
    </source>
</evidence>
<gene>
    <name evidence="2" type="ORF">JK360_07950</name>
</gene>
<dbReference type="EMBL" id="JAERRI010000004">
    <property type="protein sequence ID" value="MBL1089329.1"/>
    <property type="molecule type" value="Genomic_DNA"/>
</dbReference>
<name>A0ABS1MNL1_9ACTN</name>
<evidence type="ECO:0000256" key="1">
    <source>
        <dbReference type="SAM" id="MobiDB-lite"/>
    </source>
</evidence>
<reference evidence="2 3" key="1">
    <citation type="submission" date="2021-01" db="EMBL/GenBank/DDBJ databases">
        <title>WGS of actinomycetes isolated from Thailand.</title>
        <authorList>
            <person name="Thawai C."/>
        </authorList>
    </citation>
    <scope>NUCLEOTIDE SEQUENCE [LARGE SCALE GENOMIC DNA]</scope>
    <source>
        <strain evidence="2 3">CH9-7</strain>
    </source>
</reference>
<accession>A0ABS1MNL1</accession>
<comment type="caution">
    <text evidence="2">The sequence shown here is derived from an EMBL/GenBank/DDBJ whole genome shotgun (WGS) entry which is preliminary data.</text>
</comment>
<feature type="region of interest" description="Disordered" evidence="1">
    <location>
        <begin position="1"/>
        <end position="43"/>
    </location>
</feature>